<protein>
    <submittedName>
        <fullName evidence="2">Uncharacterized protein</fullName>
    </submittedName>
</protein>
<proteinExistence type="predicted"/>
<evidence type="ECO:0000256" key="1">
    <source>
        <dbReference type="SAM" id="MobiDB-lite"/>
    </source>
</evidence>
<evidence type="ECO:0000313" key="3">
    <source>
        <dbReference type="Proteomes" id="UP000241925"/>
    </source>
</evidence>
<gene>
    <name evidence="2" type="ORF">SEA_BILLNYE_141</name>
</gene>
<reference evidence="2 3" key="1">
    <citation type="submission" date="2018-01" db="EMBL/GenBank/DDBJ databases">
        <authorList>
            <person name="Grinwald M.F."/>
            <person name="Tasoff P."/>
            <person name="Simpson K.F."/>
            <person name="Vasser A."/>
            <person name="Shaffer C.D."/>
            <person name="Weston-Hafer K.A."/>
            <person name="Russell D.A."/>
            <person name="Pope W.H."/>
            <person name="Jacobs-Sera D."/>
            <person name="Hendrix R.W."/>
            <person name="Hatfull G.F."/>
        </authorList>
    </citation>
    <scope>NUCLEOTIDE SEQUENCE [LARGE SCALE GENOMIC DNA]</scope>
</reference>
<accession>A0A2L1IVX4</accession>
<sequence length="98" mass="10653">MGVPLLAFYEIANFWYDEETGNVFLNISKSVDVSYPVDPEYGEASDYYEAQIYLDGGLSLIGKKRPRSLDGTVSGGTYGKISSSPDASDFLPLADAPE</sequence>
<dbReference type="Proteomes" id="UP000241925">
    <property type="component" value="Segment"/>
</dbReference>
<dbReference type="EMBL" id="MG757153">
    <property type="protein sequence ID" value="AVD99318.1"/>
    <property type="molecule type" value="Genomic_DNA"/>
</dbReference>
<name>A0A2L1IVX4_9CAUD</name>
<organism evidence="2 3">
    <name type="scientific">Streptomyces phage BillNye</name>
    <dbReference type="NCBI Taxonomy" id="2079426"/>
    <lineage>
        <taxon>Viruses</taxon>
        <taxon>Duplodnaviria</taxon>
        <taxon>Heunggongvirae</taxon>
        <taxon>Uroviricota</taxon>
        <taxon>Caudoviricetes</taxon>
        <taxon>Stanwilliamsviridae</taxon>
        <taxon>Loccivirinae</taxon>
        <taxon>Wilnyevirus</taxon>
        <taxon>Wilnyevirus billnye</taxon>
    </lineage>
</organism>
<evidence type="ECO:0000313" key="2">
    <source>
        <dbReference type="EMBL" id="AVD99318.1"/>
    </source>
</evidence>
<keyword evidence="3" id="KW-1185">Reference proteome</keyword>
<feature type="region of interest" description="Disordered" evidence="1">
    <location>
        <begin position="75"/>
        <end position="98"/>
    </location>
</feature>